<evidence type="ECO:0000313" key="5">
    <source>
        <dbReference type="EMBL" id="KEA60637.1"/>
    </source>
</evidence>
<dbReference type="PANTHER" id="PTHR24201">
    <property type="entry name" value="ANK_REP_REGION DOMAIN-CONTAINING PROTEIN"/>
    <property type="match status" value="1"/>
</dbReference>
<dbReference type="SUPFAM" id="SSF48403">
    <property type="entry name" value="Ankyrin repeat"/>
    <property type="match status" value="1"/>
</dbReference>
<dbReference type="OrthoDB" id="9812708at2"/>
<keyword evidence="4" id="KW-0732">Signal</keyword>
<gene>
    <name evidence="5" type="ORF">DT99_06250</name>
</gene>
<feature type="signal peptide" evidence="4">
    <location>
        <begin position="1"/>
        <end position="28"/>
    </location>
</feature>
<dbReference type="Pfam" id="PF12796">
    <property type="entry name" value="Ank_2"/>
    <property type="match status" value="1"/>
</dbReference>
<name>A0A071MIC5_9BURK</name>
<dbReference type="EMBL" id="JJOA01000005">
    <property type="protein sequence ID" value="KEA60637.1"/>
    <property type="molecule type" value="Genomic_DNA"/>
</dbReference>
<keyword evidence="1" id="KW-0677">Repeat</keyword>
<sequence length="289" mass="31288">MRYKKAITAGAIAALVGVSSPLWWPTQAQGTNMTGFKRYAPEDFFSGQQLTLAQAIHDGDLGRVQQLAPKTDLNAPGAKNTTLLSYAVQEIVPVKNDASNPRYQIISVLLKNGADPKAPVGANGGSVADIALRADTPNLLRVLLNGGLDPNWLYNGDTPMIFAVSENRLLPQLKLLIEHKANVNARDSLGKTALFEATMIQQWDIVDYLLAHGADPKIASQLGVSYGWVLQNELKNHTTADSPARTRIEEIRRKIVTAGAPWPPLDPKAQRAAMRARGEKVVTPAGQTD</sequence>
<reference evidence="5" key="1">
    <citation type="submission" date="2014-04" db="EMBL/GenBank/DDBJ databases">
        <title>In planta biocontrol of soil-borne Fusarium wilt of banana through a plant endophytic bacterium, Burkholderia cenocepacia 869T2.</title>
        <authorList>
            <person name="Ho Y.-N."/>
            <person name="Chiang H.-M."/>
            <person name="Chao C.-P."/>
            <person name="Su C.-C."/>
            <person name="Hsu H.-F."/>
            <person name="Guo C.-T."/>
            <person name="Hsieh J.-L."/>
            <person name="Huang C.-C."/>
        </authorList>
    </citation>
    <scope>NUCLEOTIDE SEQUENCE [LARGE SCALE GENOMIC DNA]</scope>
    <source>
        <strain evidence="5">869T2</strain>
    </source>
</reference>
<dbReference type="PROSITE" id="PS50297">
    <property type="entry name" value="ANK_REP_REGION"/>
    <property type="match status" value="1"/>
</dbReference>
<dbReference type="InterPro" id="IPR002110">
    <property type="entry name" value="Ankyrin_rpt"/>
</dbReference>
<dbReference type="AlphaFoldDB" id="A0A071MIC5"/>
<feature type="repeat" description="ANK" evidence="3">
    <location>
        <begin position="155"/>
        <end position="188"/>
    </location>
</feature>
<dbReference type="SMART" id="SM00248">
    <property type="entry name" value="ANK"/>
    <property type="match status" value="4"/>
</dbReference>
<feature type="repeat" description="ANK" evidence="3">
    <location>
        <begin position="189"/>
        <end position="221"/>
    </location>
</feature>
<dbReference type="Gene3D" id="1.25.40.20">
    <property type="entry name" value="Ankyrin repeat-containing domain"/>
    <property type="match status" value="1"/>
</dbReference>
<comment type="caution">
    <text evidence="5">The sequence shown here is derived from an EMBL/GenBank/DDBJ whole genome shotgun (WGS) entry which is preliminary data.</text>
</comment>
<dbReference type="PROSITE" id="PS50088">
    <property type="entry name" value="ANK_REPEAT"/>
    <property type="match status" value="2"/>
</dbReference>
<organism evidence="5">
    <name type="scientific">Burkholderia cenocepacia</name>
    <dbReference type="NCBI Taxonomy" id="95486"/>
    <lineage>
        <taxon>Bacteria</taxon>
        <taxon>Pseudomonadati</taxon>
        <taxon>Pseudomonadota</taxon>
        <taxon>Betaproteobacteria</taxon>
        <taxon>Burkholderiales</taxon>
        <taxon>Burkholderiaceae</taxon>
        <taxon>Burkholderia</taxon>
        <taxon>Burkholderia cepacia complex</taxon>
    </lineage>
</organism>
<evidence type="ECO:0000256" key="2">
    <source>
        <dbReference type="ARBA" id="ARBA00023043"/>
    </source>
</evidence>
<evidence type="ECO:0000256" key="4">
    <source>
        <dbReference type="SAM" id="SignalP"/>
    </source>
</evidence>
<dbReference type="InterPro" id="IPR050776">
    <property type="entry name" value="Ank_Repeat/CDKN_Inhibitor"/>
</dbReference>
<proteinExistence type="predicted"/>
<keyword evidence="2 3" id="KW-0040">ANK repeat</keyword>
<dbReference type="InterPro" id="IPR036770">
    <property type="entry name" value="Ankyrin_rpt-contain_sf"/>
</dbReference>
<protein>
    <submittedName>
        <fullName evidence="5">Ankyrin</fullName>
    </submittedName>
</protein>
<evidence type="ECO:0000256" key="1">
    <source>
        <dbReference type="ARBA" id="ARBA00022737"/>
    </source>
</evidence>
<accession>A0A071MIC5</accession>
<evidence type="ECO:0000256" key="3">
    <source>
        <dbReference type="PROSITE-ProRule" id="PRU00023"/>
    </source>
</evidence>
<feature type="chain" id="PRO_5001680247" evidence="4">
    <location>
        <begin position="29"/>
        <end position="289"/>
    </location>
</feature>